<dbReference type="OrthoDB" id="1550290at2"/>
<dbReference type="InterPro" id="IPR051088">
    <property type="entry name" value="PTS_Sugar-EIIC/EIIB"/>
</dbReference>
<evidence type="ECO:0000256" key="1">
    <source>
        <dbReference type="ARBA" id="ARBA00004651"/>
    </source>
</evidence>
<keyword evidence="2" id="KW-0813">Transport</keyword>
<keyword evidence="5" id="KW-0598">Phosphotransferase system</keyword>
<keyword evidence="6 10" id="KW-0812">Transmembrane</keyword>
<feature type="transmembrane region" description="Helical" evidence="10">
    <location>
        <begin position="624"/>
        <end position="643"/>
    </location>
</feature>
<dbReference type="GO" id="GO:1901264">
    <property type="term" value="P:carbohydrate derivative transport"/>
    <property type="evidence" value="ECO:0007669"/>
    <property type="project" value="TreeGrafter"/>
</dbReference>
<protein>
    <submittedName>
        <fullName evidence="12">PTS system cellobiose-specific IIC component</fullName>
    </submittedName>
</protein>
<feature type="transmembrane region" description="Helical" evidence="10">
    <location>
        <begin position="500"/>
        <end position="520"/>
    </location>
</feature>
<feature type="domain" description="PTS EIIC type-3" evidence="11">
    <location>
        <begin position="273"/>
        <end position="692"/>
    </location>
</feature>
<dbReference type="RefSeq" id="WP_025362836.1">
    <property type="nucleotide sequence ID" value="NZ_CP006681.1"/>
</dbReference>
<dbReference type="PANTHER" id="PTHR33989:SF8">
    <property type="entry name" value="PERMEASE IIC COMPONENT"/>
    <property type="match status" value="1"/>
</dbReference>
<dbReference type="InterPro" id="IPR004501">
    <property type="entry name" value="PTS_EIIC_3"/>
</dbReference>
<feature type="transmembrane region" description="Helical" evidence="10">
    <location>
        <begin position="297"/>
        <end position="329"/>
    </location>
</feature>
<feature type="coiled-coil region" evidence="9">
    <location>
        <begin position="78"/>
        <end position="141"/>
    </location>
</feature>
<accession>W6AFV6</accession>
<feature type="transmembrane region" description="Helical" evidence="10">
    <location>
        <begin position="401"/>
        <end position="421"/>
    </location>
</feature>
<dbReference type="NCBIfam" id="TIGR00410">
    <property type="entry name" value="lacE"/>
    <property type="match status" value="1"/>
</dbReference>
<feature type="transmembrane region" description="Helical" evidence="10">
    <location>
        <begin position="568"/>
        <end position="587"/>
    </location>
</feature>
<dbReference type="PATRIC" id="fig|1276246.3.peg.252"/>
<reference evidence="12 13" key="1">
    <citation type="journal article" date="2014" name="Genome Biol. Evol.">
        <title>Molecular evolution of the substrate utilization strategies and putative virulence factors in mosquito-associated Spiroplasma species.</title>
        <authorList>
            <person name="Chang T.H."/>
            <person name="Lo W.S."/>
            <person name="Ku C."/>
            <person name="Chen L.L."/>
            <person name="Kuo C.H."/>
        </authorList>
    </citation>
    <scope>NUCLEOTIDE SEQUENCE [LARGE SCALE GENOMIC DNA]</scope>
    <source>
        <strain evidence="12">AES-1</strain>
    </source>
</reference>
<sequence length="725" mass="81756">MDKYFKYPEVNSIHLQLLQEKKQYKANRVEIKETSAILHTKKHKVRSIKPQFQKILKEKQKALKDAFEIEVTGAKYAKNDINQLYANYKLNKEQLNEEYRLKIINRINKAKDEIESVSAAKKQIKEKNRALKIKIKENNQLLKTKWEHYSTQMIEQDKILKEQLVTLKESVHASISKFKKELKDNTKTIVREFIEQNQDIKNVKFSLWKQSNFKLKPFKNEGQAKIYELTLQINQLKIQHRSKVTIQKNRIKDQKLEIRYNKTKVNEVTFKTFVDGATKVSGKISNWKFMVALRNGFFSLMPIIMVGAVFILINNIVLSAASGGLFNWIIMDLDSLEILNTFKTIGANIWNGTYAFYALLLGGAVAYHLAPFYKVNPWSAAVLALASIICMNPTFYTDISVFGNAGMFTGIIISIISTAIYGKAAQNENLKIKMPESVPEGVAKSFNVLIPYAITLTVFGLMSFGIYEIGQFVGEIQIGNETKTFASLNEFIVVLIQKPLVGVVSGFGGMVVIVIIWQLLWSMGIHASGVLSGIVEPIQLSGLIENQEALAQGLDPKFVFTNPFMNNFIHIGGTGGTIMLIFAIMVFSKRSDWRAMAKMTIIPALFCVNEPLLFGLPLVLNPVLFIPFILGPLLAGMFAYFATISGIMNYSSVIVPWTTPPVLGGILTTKDFWAGFVVLINCGILFAVYSPFVVLANSIEKKELLAKYNVNTTQNITIQNKINQN</sequence>
<evidence type="ECO:0000259" key="11">
    <source>
        <dbReference type="PROSITE" id="PS51105"/>
    </source>
</evidence>
<dbReference type="KEGG" id="scq:SCULI_v1c02530"/>
<keyword evidence="4" id="KW-0762">Sugar transport</keyword>
<dbReference type="STRING" id="1276246.SCULI_v1c02530"/>
<dbReference type="Pfam" id="PF02378">
    <property type="entry name" value="PTS_EIIC"/>
    <property type="match status" value="1"/>
</dbReference>
<comment type="subcellular location">
    <subcellularLocation>
        <location evidence="1">Cell membrane</location>
        <topology evidence="1">Multi-pass membrane protein</topology>
    </subcellularLocation>
</comment>
<evidence type="ECO:0000256" key="10">
    <source>
        <dbReference type="SAM" id="Phobius"/>
    </source>
</evidence>
<evidence type="ECO:0000313" key="12">
    <source>
        <dbReference type="EMBL" id="AHI52594.1"/>
    </source>
</evidence>
<dbReference type="EMBL" id="CP006681">
    <property type="protein sequence ID" value="AHI52594.1"/>
    <property type="molecule type" value="Genomic_DNA"/>
</dbReference>
<dbReference type="GO" id="GO:0008982">
    <property type="term" value="F:protein-N(PI)-phosphohistidine-sugar phosphotransferase activity"/>
    <property type="evidence" value="ECO:0007669"/>
    <property type="project" value="InterPro"/>
</dbReference>
<dbReference type="AlphaFoldDB" id="W6AFV6"/>
<dbReference type="GO" id="GO:0005886">
    <property type="term" value="C:plasma membrane"/>
    <property type="evidence" value="ECO:0007669"/>
    <property type="project" value="UniProtKB-SubCell"/>
</dbReference>
<keyword evidence="7 10" id="KW-1133">Transmembrane helix</keyword>
<feature type="transmembrane region" description="Helical" evidence="10">
    <location>
        <begin position="377"/>
        <end position="395"/>
    </location>
</feature>
<evidence type="ECO:0000256" key="2">
    <source>
        <dbReference type="ARBA" id="ARBA00022448"/>
    </source>
</evidence>
<dbReference type="PANTHER" id="PTHR33989">
    <property type="match status" value="1"/>
</dbReference>
<feature type="transmembrane region" description="Helical" evidence="10">
    <location>
        <begin position="349"/>
        <end position="370"/>
    </location>
</feature>
<keyword evidence="8 10" id="KW-0472">Membrane</keyword>
<dbReference type="HOGENOM" id="CLU_381680_0_0_14"/>
<gene>
    <name evidence="12" type="primary">celB2</name>
    <name evidence="12" type="ORF">SCULI_v1c02530</name>
</gene>
<evidence type="ECO:0000256" key="5">
    <source>
        <dbReference type="ARBA" id="ARBA00022683"/>
    </source>
</evidence>
<feature type="transmembrane region" description="Helical" evidence="10">
    <location>
        <begin position="650"/>
        <end position="667"/>
    </location>
</feature>
<dbReference type="Proteomes" id="UP000019267">
    <property type="component" value="Chromosome"/>
</dbReference>
<dbReference type="eggNOG" id="COG1455">
    <property type="taxonomic scope" value="Bacteria"/>
</dbReference>
<name>W6AFV6_9MOLU</name>
<feature type="transmembrane region" description="Helical" evidence="10">
    <location>
        <begin position="599"/>
        <end position="618"/>
    </location>
</feature>
<evidence type="ECO:0000256" key="8">
    <source>
        <dbReference type="ARBA" id="ARBA00023136"/>
    </source>
</evidence>
<dbReference type="InterPro" id="IPR003352">
    <property type="entry name" value="PTS_EIIC"/>
</dbReference>
<feature type="transmembrane region" description="Helical" evidence="10">
    <location>
        <begin position="673"/>
        <end position="695"/>
    </location>
</feature>
<evidence type="ECO:0000256" key="7">
    <source>
        <dbReference type="ARBA" id="ARBA00022989"/>
    </source>
</evidence>
<evidence type="ECO:0000313" key="13">
    <source>
        <dbReference type="Proteomes" id="UP000019267"/>
    </source>
</evidence>
<keyword evidence="13" id="KW-1185">Reference proteome</keyword>
<keyword evidence="3" id="KW-1003">Cell membrane</keyword>
<evidence type="ECO:0000256" key="3">
    <source>
        <dbReference type="ARBA" id="ARBA00022475"/>
    </source>
</evidence>
<organism evidence="12 13">
    <name type="scientific">Spiroplasma culicicola AES-1</name>
    <dbReference type="NCBI Taxonomy" id="1276246"/>
    <lineage>
        <taxon>Bacteria</taxon>
        <taxon>Bacillati</taxon>
        <taxon>Mycoplasmatota</taxon>
        <taxon>Mollicutes</taxon>
        <taxon>Entomoplasmatales</taxon>
        <taxon>Spiroplasmataceae</taxon>
        <taxon>Spiroplasma</taxon>
    </lineage>
</organism>
<dbReference type="GO" id="GO:0009401">
    <property type="term" value="P:phosphoenolpyruvate-dependent sugar phosphotransferase system"/>
    <property type="evidence" value="ECO:0007669"/>
    <property type="project" value="UniProtKB-KW"/>
</dbReference>
<proteinExistence type="predicted"/>
<evidence type="ECO:0000256" key="9">
    <source>
        <dbReference type="SAM" id="Coils"/>
    </source>
</evidence>
<keyword evidence="9" id="KW-0175">Coiled coil</keyword>
<evidence type="ECO:0000256" key="4">
    <source>
        <dbReference type="ARBA" id="ARBA00022597"/>
    </source>
</evidence>
<dbReference type="PROSITE" id="PS51105">
    <property type="entry name" value="PTS_EIIC_TYPE_3"/>
    <property type="match status" value="1"/>
</dbReference>
<evidence type="ECO:0000256" key="6">
    <source>
        <dbReference type="ARBA" id="ARBA00022692"/>
    </source>
</evidence>